<dbReference type="InterPro" id="IPR005039">
    <property type="entry name" value="Ant_C"/>
</dbReference>
<dbReference type="SMART" id="SM01040">
    <property type="entry name" value="Bro-N"/>
    <property type="match status" value="1"/>
</dbReference>
<dbReference type="AlphaFoldDB" id="A0A8B3FP95"/>
<comment type="caution">
    <text evidence="2">The sequence shown here is derived from an EMBL/GenBank/DDBJ whole genome shotgun (WGS) entry which is preliminary data.</text>
</comment>
<dbReference type="EMBL" id="RCIW01000003">
    <property type="protein sequence ID" value="RLP12229.1"/>
    <property type="molecule type" value="Genomic_DNA"/>
</dbReference>
<dbReference type="GO" id="GO:0003677">
    <property type="term" value="F:DNA binding"/>
    <property type="evidence" value="ECO:0007669"/>
    <property type="project" value="InterPro"/>
</dbReference>
<dbReference type="InterPro" id="IPR003497">
    <property type="entry name" value="BRO_N_domain"/>
</dbReference>
<dbReference type="Proteomes" id="UP000279336">
    <property type="component" value="Unassembled WGS sequence"/>
</dbReference>
<organism evidence="2 3">
    <name type="scientific">Propionibacterium australiense</name>
    <dbReference type="NCBI Taxonomy" id="119981"/>
    <lineage>
        <taxon>Bacteria</taxon>
        <taxon>Bacillati</taxon>
        <taxon>Actinomycetota</taxon>
        <taxon>Actinomycetes</taxon>
        <taxon>Propionibacteriales</taxon>
        <taxon>Propionibacteriaceae</taxon>
        <taxon>Propionibacterium</taxon>
    </lineage>
</organism>
<proteinExistence type="predicted"/>
<dbReference type="RefSeq" id="WP_121587934.1">
    <property type="nucleotide sequence ID" value="NZ_RCIW01000003.1"/>
</dbReference>
<accession>A0A8B3FP95</accession>
<evidence type="ECO:0000259" key="1">
    <source>
        <dbReference type="PROSITE" id="PS51750"/>
    </source>
</evidence>
<feature type="domain" description="Bro-N" evidence="1">
    <location>
        <begin position="1"/>
        <end position="104"/>
    </location>
</feature>
<dbReference type="Pfam" id="PF02498">
    <property type="entry name" value="Bro-N"/>
    <property type="match status" value="1"/>
</dbReference>
<dbReference type="Pfam" id="PF03374">
    <property type="entry name" value="ANT"/>
    <property type="match status" value="1"/>
</dbReference>
<name>A0A8B3FP95_9ACTN</name>
<evidence type="ECO:0000313" key="3">
    <source>
        <dbReference type="Proteomes" id="UP000279336"/>
    </source>
</evidence>
<dbReference type="OrthoDB" id="9812611at2"/>
<evidence type="ECO:0000313" key="2">
    <source>
        <dbReference type="EMBL" id="RLP12229.1"/>
    </source>
</evidence>
<reference evidence="2 3" key="1">
    <citation type="submission" date="2018-10" db="EMBL/GenBank/DDBJ databases">
        <title>Propionibacterium australiense Genome Sequencing and Assembly.</title>
        <authorList>
            <person name="Bernier A.-M."/>
            <person name="Bernard K."/>
        </authorList>
    </citation>
    <scope>NUCLEOTIDE SEQUENCE [LARGE SCALE GENOMIC DNA]</scope>
    <source>
        <strain evidence="2 3">NML98A078</strain>
    </source>
</reference>
<protein>
    <submittedName>
        <fullName evidence="2">Phage antirepressor Ant</fullName>
    </submittedName>
</protein>
<gene>
    <name evidence="2" type="ORF">D7U36_02935</name>
</gene>
<dbReference type="PROSITE" id="PS51750">
    <property type="entry name" value="BRO_N"/>
    <property type="match status" value="1"/>
</dbReference>
<dbReference type="PANTHER" id="PTHR36180:SF2">
    <property type="entry name" value="BRO FAMILY PROTEIN"/>
    <property type="match status" value="1"/>
</dbReference>
<sequence>MTIIPFNYDGRPVRVIERTDEPWFVLADLCKILSLSNPSMVAKQVDADALSSAEVTDSLGRSQTAAIVSEAGMYQVVFLSRKPQAVAFRRWVTHEVLPSIRRRGAYLTPEAAEQALTDPDFIIRLATDLKAERARRAELEAQAEQDRPKVLFADSVAASCSTILVGELAKILRGNGIEIGQNRLFEVLRRRGYLIAREGSDRNMPTQKAMELGLFTIRETAITHSDGHVTVSKTPKVTGRGQQYFIEQFLDARLRPDLADEEVAA</sequence>
<dbReference type="PANTHER" id="PTHR36180">
    <property type="entry name" value="DNA-BINDING PROTEIN-RELATED-RELATED"/>
    <property type="match status" value="1"/>
</dbReference>